<dbReference type="OrthoDB" id="49605at2759"/>
<evidence type="ECO:0000256" key="1">
    <source>
        <dbReference type="SAM" id="MobiDB-lite"/>
    </source>
</evidence>
<dbReference type="InterPro" id="IPR000626">
    <property type="entry name" value="Ubiquitin-like_dom"/>
</dbReference>
<dbReference type="AlphaFoldDB" id="A0A0D7A851"/>
<dbReference type="PANTHER" id="PTHR47795:SF1">
    <property type="entry name" value="DNA-DEPENDENT METALLOPROTEASE WSS1 HOMOLOG 2"/>
    <property type="match status" value="1"/>
</dbReference>
<dbReference type="SUPFAM" id="SSF54236">
    <property type="entry name" value="Ubiquitin-like"/>
    <property type="match status" value="1"/>
</dbReference>
<dbReference type="InterPro" id="IPR029071">
    <property type="entry name" value="Ubiquitin-like_domsf"/>
</dbReference>
<organism evidence="4 5">
    <name type="scientific">Fistulina hepatica ATCC 64428</name>
    <dbReference type="NCBI Taxonomy" id="1128425"/>
    <lineage>
        <taxon>Eukaryota</taxon>
        <taxon>Fungi</taxon>
        <taxon>Dikarya</taxon>
        <taxon>Basidiomycota</taxon>
        <taxon>Agaricomycotina</taxon>
        <taxon>Agaricomycetes</taxon>
        <taxon>Agaricomycetidae</taxon>
        <taxon>Agaricales</taxon>
        <taxon>Fistulinaceae</taxon>
        <taxon>Fistulina</taxon>
    </lineage>
</organism>
<reference evidence="4 5" key="1">
    <citation type="journal article" date="2015" name="Fungal Genet. Biol.">
        <title>Evolution of novel wood decay mechanisms in Agaricales revealed by the genome sequences of Fistulina hepatica and Cylindrobasidium torrendii.</title>
        <authorList>
            <person name="Floudas D."/>
            <person name="Held B.W."/>
            <person name="Riley R."/>
            <person name="Nagy L.G."/>
            <person name="Koehler G."/>
            <person name="Ransdell A.S."/>
            <person name="Younus H."/>
            <person name="Chow J."/>
            <person name="Chiniquy J."/>
            <person name="Lipzen A."/>
            <person name="Tritt A."/>
            <person name="Sun H."/>
            <person name="Haridas S."/>
            <person name="LaButti K."/>
            <person name="Ohm R.A."/>
            <person name="Kues U."/>
            <person name="Blanchette R.A."/>
            <person name="Grigoriev I.V."/>
            <person name="Minto R.E."/>
            <person name="Hibbett D.S."/>
        </authorList>
    </citation>
    <scope>NUCLEOTIDE SEQUENCE [LARGE SCALE GENOMIC DNA]</scope>
    <source>
        <strain evidence="4 5">ATCC 64428</strain>
    </source>
</reference>
<accession>A0A0D7A851</accession>
<dbReference type="PROSITE" id="PS51397">
    <property type="entry name" value="WLM"/>
    <property type="match status" value="1"/>
</dbReference>
<dbReference type="PROSITE" id="PS50053">
    <property type="entry name" value="UBIQUITIN_2"/>
    <property type="match status" value="1"/>
</dbReference>
<gene>
    <name evidence="4" type="ORF">FISHEDRAFT_59991</name>
</gene>
<dbReference type="GO" id="GO:0070628">
    <property type="term" value="F:proteasome binding"/>
    <property type="evidence" value="ECO:0007669"/>
    <property type="project" value="TreeGrafter"/>
</dbReference>
<feature type="domain" description="WLM" evidence="3">
    <location>
        <begin position="118"/>
        <end position="287"/>
    </location>
</feature>
<feature type="region of interest" description="Disordered" evidence="1">
    <location>
        <begin position="262"/>
        <end position="287"/>
    </location>
</feature>
<dbReference type="SMART" id="SM00213">
    <property type="entry name" value="UBQ"/>
    <property type="match status" value="1"/>
</dbReference>
<evidence type="ECO:0000313" key="5">
    <source>
        <dbReference type="Proteomes" id="UP000054144"/>
    </source>
</evidence>
<evidence type="ECO:0000259" key="3">
    <source>
        <dbReference type="PROSITE" id="PS51397"/>
    </source>
</evidence>
<sequence>MSTEFIQITVNYRGSSFPLSLLPDDTLALLQARLEELTSVPPHLQKLLYKGKKANSQAETTIVDAGLKNGVKIQMLGTTSNELGDLQAAEAQKQKRDEILRERALKAPSKLRSTTKAPDSATLSFRFHSIRPLAHLPQPERAVELLERLAHDQAIVHVMRLHRFSVGVLSELAPHEHPHLLGLNENQGQRIRLRLRTEQYDGFRIYKDIRRVLCHELAHNVWGPHNNDFKELNSQLNREVAEFERAQRQGTHSLMGDVDVYEPATEDEVGRGHQRATTAEKRDVGAC</sequence>
<name>A0A0D7A851_9AGAR</name>
<dbReference type="EMBL" id="KN882020">
    <property type="protein sequence ID" value="KIY46900.1"/>
    <property type="molecule type" value="Genomic_DNA"/>
</dbReference>
<evidence type="ECO:0000259" key="2">
    <source>
        <dbReference type="PROSITE" id="PS50053"/>
    </source>
</evidence>
<keyword evidence="5" id="KW-1185">Reference proteome</keyword>
<dbReference type="Pfam" id="PF08325">
    <property type="entry name" value="WLM"/>
    <property type="match status" value="1"/>
</dbReference>
<dbReference type="InterPro" id="IPR013536">
    <property type="entry name" value="WLM_dom"/>
</dbReference>
<proteinExistence type="predicted"/>
<dbReference type="Pfam" id="PF00240">
    <property type="entry name" value="ubiquitin"/>
    <property type="match status" value="1"/>
</dbReference>
<feature type="domain" description="Ubiquitin-like" evidence="2">
    <location>
        <begin position="6"/>
        <end position="82"/>
    </location>
</feature>
<dbReference type="Proteomes" id="UP000054144">
    <property type="component" value="Unassembled WGS sequence"/>
</dbReference>
<feature type="compositionally biased region" description="Basic and acidic residues" evidence="1">
    <location>
        <begin position="278"/>
        <end position="287"/>
    </location>
</feature>
<dbReference type="Gene3D" id="3.10.20.90">
    <property type="entry name" value="Phosphatidylinositol 3-kinase Catalytic Subunit, Chain A, domain 1"/>
    <property type="match status" value="1"/>
</dbReference>
<dbReference type="PANTHER" id="PTHR47795">
    <property type="entry name" value="UBIQUITIN AND WLM DOMAIN-CONTAINING METALLOPROTEASE SPCC1442.07C"/>
    <property type="match status" value="1"/>
</dbReference>
<evidence type="ECO:0000313" key="4">
    <source>
        <dbReference type="EMBL" id="KIY46900.1"/>
    </source>
</evidence>
<protein>
    <submittedName>
        <fullName evidence="4">WLM-domain-containing protein</fullName>
    </submittedName>
</protein>